<dbReference type="OrthoDB" id="9772050at2"/>
<sequence length="402" mass="42859">MTNILCVRSRLVVLCFLCLLPVLPGCGPDKKAPQADKSVPVTVVAVVREDVDYTLGAVGNVVPLASVEIKSRVGGIIEEQLVVNGQDVRKGDLLFRIDPRSFDLAVLEAEARLARDRAHLVKARENLRRYSTLRDMNVVAQQQYDDTYAEATALENTIRLNEATLAQSRLDREYAAITAPISGRVGIIQVNEGNVIKANDDRTLCVINQIRPINISFALPERFLGEVMDRLAQGEMSVEVTPSGSQTGPVTARLAAVDNAVDTATGTIRLLAAYHNDDNRLWPGQFARVDLTLRTIDDALLLPTRAVMQGLGGSYVYVIRPDASDPAAGVAEARDVVSAHILGERTVVSAGVAEGELVVLDGQVSLAPGAKVSIRKASPDAMGAAVVSGTAPPAAKAQGTAQ</sequence>
<evidence type="ECO:0000256" key="1">
    <source>
        <dbReference type="ARBA" id="ARBA00004236"/>
    </source>
</evidence>
<evidence type="ECO:0000256" key="4">
    <source>
        <dbReference type="ARBA" id="ARBA00022519"/>
    </source>
</evidence>
<keyword evidence="6" id="KW-0732">Signal</keyword>
<evidence type="ECO:0000256" key="3">
    <source>
        <dbReference type="ARBA" id="ARBA00022475"/>
    </source>
</evidence>
<dbReference type="InterPro" id="IPR058626">
    <property type="entry name" value="MdtA-like_b-barrel"/>
</dbReference>
<dbReference type="AlphaFoldDB" id="E6VSA7"/>
<dbReference type="Pfam" id="PF25944">
    <property type="entry name" value="Beta-barrel_RND"/>
    <property type="match status" value="1"/>
</dbReference>
<organism evidence="10 11">
    <name type="scientific">Pseudodesulfovibrio aespoeensis (strain ATCC 700646 / DSM 10631 / Aspo-2)</name>
    <name type="common">Desulfovibrio aespoeensis</name>
    <dbReference type="NCBI Taxonomy" id="643562"/>
    <lineage>
        <taxon>Bacteria</taxon>
        <taxon>Pseudomonadati</taxon>
        <taxon>Thermodesulfobacteriota</taxon>
        <taxon>Desulfovibrionia</taxon>
        <taxon>Desulfovibrionales</taxon>
        <taxon>Desulfovibrionaceae</taxon>
    </lineage>
</organism>
<feature type="domain" description="Multidrug resistance protein MdtA-like barrel-sandwich hybrid" evidence="8">
    <location>
        <begin position="66"/>
        <end position="207"/>
    </location>
</feature>
<keyword evidence="5" id="KW-0472">Membrane</keyword>
<comment type="similarity">
    <text evidence="2">Belongs to the membrane fusion protein (MFP) (TC 8.A.1) family.</text>
</comment>
<feature type="signal peptide" evidence="6">
    <location>
        <begin position="1"/>
        <end position="24"/>
    </location>
</feature>
<keyword evidence="11" id="KW-1185">Reference proteome</keyword>
<evidence type="ECO:0000256" key="6">
    <source>
        <dbReference type="SAM" id="SignalP"/>
    </source>
</evidence>
<dbReference type="InterPro" id="IPR058625">
    <property type="entry name" value="MdtA-like_BSH"/>
</dbReference>
<comment type="subcellular location">
    <subcellularLocation>
        <location evidence="1">Cell membrane</location>
    </subcellularLocation>
</comment>
<evidence type="ECO:0000313" key="11">
    <source>
        <dbReference type="Proteomes" id="UP000002191"/>
    </source>
</evidence>
<evidence type="ECO:0000259" key="7">
    <source>
        <dbReference type="Pfam" id="PF25876"/>
    </source>
</evidence>
<dbReference type="EMBL" id="CP002431">
    <property type="protein sequence ID" value="ADU64250.1"/>
    <property type="molecule type" value="Genomic_DNA"/>
</dbReference>
<dbReference type="InterPro" id="IPR058624">
    <property type="entry name" value="MdtA-like_HH"/>
</dbReference>
<evidence type="ECO:0000256" key="5">
    <source>
        <dbReference type="ARBA" id="ARBA00023136"/>
    </source>
</evidence>
<gene>
    <name evidence="10" type="ordered locus">Daes_3261</name>
</gene>
<dbReference type="eggNOG" id="COG0845">
    <property type="taxonomic scope" value="Bacteria"/>
</dbReference>
<dbReference type="SUPFAM" id="SSF111369">
    <property type="entry name" value="HlyD-like secretion proteins"/>
    <property type="match status" value="1"/>
</dbReference>
<dbReference type="Gene3D" id="2.40.50.100">
    <property type="match status" value="1"/>
</dbReference>
<name>E6VSA7_PSEA9</name>
<dbReference type="PANTHER" id="PTHR30469">
    <property type="entry name" value="MULTIDRUG RESISTANCE PROTEIN MDTA"/>
    <property type="match status" value="1"/>
</dbReference>
<dbReference type="Proteomes" id="UP000002191">
    <property type="component" value="Chromosome"/>
</dbReference>
<keyword evidence="4" id="KW-0997">Cell inner membrane</keyword>
<reference evidence="10 11" key="2">
    <citation type="journal article" date="2014" name="Genome Announc.">
        <title>Complete Genome Sequence of the Subsurface, Mesophilic Sulfate-Reducing Bacterium Desulfovibrio aespoeensis Aspo-2.</title>
        <authorList>
            <person name="Pedersen K."/>
            <person name="Bengtsson A."/>
            <person name="Edlund J."/>
            <person name="Rabe L."/>
            <person name="Hazen T."/>
            <person name="Chakraborty R."/>
            <person name="Goodwin L."/>
            <person name="Shapiro N."/>
        </authorList>
    </citation>
    <scope>NUCLEOTIDE SEQUENCE [LARGE SCALE GENOMIC DNA]</scope>
    <source>
        <strain evidence="11">ATCC 700646 / DSM 10631 / Aspo-2</strain>
    </source>
</reference>
<dbReference type="RefSeq" id="WP_013516147.1">
    <property type="nucleotide sequence ID" value="NC_014844.1"/>
</dbReference>
<dbReference type="InterPro" id="IPR006143">
    <property type="entry name" value="RND_pump_MFP"/>
</dbReference>
<evidence type="ECO:0000256" key="2">
    <source>
        <dbReference type="ARBA" id="ARBA00009477"/>
    </source>
</evidence>
<feature type="chain" id="PRO_5003211270" evidence="6">
    <location>
        <begin position="25"/>
        <end position="402"/>
    </location>
</feature>
<dbReference type="PANTHER" id="PTHR30469:SF36">
    <property type="entry name" value="BLL3903 PROTEIN"/>
    <property type="match status" value="1"/>
</dbReference>
<dbReference type="NCBIfam" id="TIGR01730">
    <property type="entry name" value="RND_mfp"/>
    <property type="match status" value="1"/>
</dbReference>
<dbReference type="Pfam" id="PF25876">
    <property type="entry name" value="HH_MFP_RND"/>
    <property type="match status" value="1"/>
</dbReference>
<dbReference type="GO" id="GO:1990281">
    <property type="term" value="C:efflux pump complex"/>
    <property type="evidence" value="ECO:0007669"/>
    <property type="project" value="TreeGrafter"/>
</dbReference>
<dbReference type="STRING" id="643562.Daes_3261"/>
<protein>
    <submittedName>
        <fullName evidence="10">Efflux transporter, RND family, MFP subunit</fullName>
    </submittedName>
</protein>
<evidence type="ECO:0000259" key="8">
    <source>
        <dbReference type="Pfam" id="PF25917"/>
    </source>
</evidence>
<keyword evidence="3" id="KW-1003">Cell membrane</keyword>
<evidence type="ECO:0000259" key="9">
    <source>
        <dbReference type="Pfam" id="PF25944"/>
    </source>
</evidence>
<proteinExistence type="inferred from homology"/>
<dbReference type="KEGG" id="das:Daes_3261"/>
<dbReference type="Pfam" id="PF25917">
    <property type="entry name" value="BSH_RND"/>
    <property type="match status" value="1"/>
</dbReference>
<accession>E6VSA7</accession>
<feature type="domain" description="Multidrug resistance protein MdtA-like beta-barrel" evidence="9">
    <location>
        <begin position="212"/>
        <end position="293"/>
    </location>
</feature>
<dbReference type="Gene3D" id="2.40.30.170">
    <property type="match status" value="1"/>
</dbReference>
<dbReference type="Gene3D" id="2.40.420.20">
    <property type="match status" value="1"/>
</dbReference>
<feature type="domain" description="Multidrug resistance protein MdtA-like alpha-helical hairpin" evidence="7">
    <location>
        <begin position="107"/>
        <end position="174"/>
    </location>
</feature>
<evidence type="ECO:0000313" key="10">
    <source>
        <dbReference type="EMBL" id="ADU64250.1"/>
    </source>
</evidence>
<dbReference type="Gene3D" id="1.10.287.470">
    <property type="entry name" value="Helix hairpin bin"/>
    <property type="match status" value="1"/>
</dbReference>
<dbReference type="GO" id="GO:0015562">
    <property type="term" value="F:efflux transmembrane transporter activity"/>
    <property type="evidence" value="ECO:0007669"/>
    <property type="project" value="TreeGrafter"/>
</dbReference>
<dbReference type="HOGENOM" id="CLU_018816_2_0_7"/>
<reference evidence="11" key="1">
    <citation type="submission" date="2010-12" db="EMBL/GenBank/DDBJ databases">
        <title>Complete sequence of Desulfovibrio aespoeensis Aspo-2.</title>
        <authorList>
            <consortium name="US DOE Joint Genome Institute"/>
            <person name="Lucas S."/>
            <person name="Copeland A."/>
            <person name="Lapidus A."/>
            <person name="Cheng J.-F."/>
            <person name="Goodwin L."/>
            <person name="Pitluck S."/>
            <person name="Chertkov O."/>
            <person name="Misra M."/>
            <person name="Detter J.C."/>
            <person name="Han C."/>
            <person name="Tapia R."/>
            <person name="Land M."/>
            <person name="Hauser L."/>
            <person name="Kyrpides N."/>
            <person name="Ivanova N."/>
            <person name="Ovchinnikova G."/>
            <person name="Pedersen K."/>
            <person name="Jagevall S."/>
            <person name="Hazen T."/>
            <person name="Woyke T."/>
        </authorList>
    </citation>
    <scope>NUCLEOTIDE SEQUENCE [LARGE SCALE GENOMIC DNA]</scope>
    <source>
        <strain evidence="11">ATCC 700646 / DSM 10631 / Aspo-2</strain>
    </source>
</reference>